<reference evidence="2 3" key="1">
    <citation type="submission" date="2017-04" db="EMBL/GenBank/DDBJ databases">
        <authorList>
            <person name="Afonso C.L."/>
            <person name="Miller P.J."/>
            <person name="Scott M.A."/>
            <person name="Spackman E."/>
            <person name="Goraichik I."/>
            <person name="Dimitrov K.M."/>
            <person name="Suarez D.L."/>
            <person name="Swayne D.E."/>
        </authorList>
    </citation>
    <scope>NUCLEOTIDE SEQUENCE [LARGE SCALE GENOMIC DNA]</scope>
    <source>
        <strain evidence="2 3">CGMCC 1.10972</strain>
    </source>
</reference>
<protein>
    <submittedName>
        <fullName evidence="2">Uncharacterized protein</fullName>
    </submittedName>
</protein>
<accession>A0A1W2EKH7</accession>
<evidence type="ECO:0000256" key="1">
    <source>
        <dbReference type="SAM" id="MobiDB-lite"/>
    </source>
</evidence>
<feature type="region of interest" description="Disordered" evidence="1">
    <location>
        <begin position="87"/>
        <end position="106"/>
    </location>
</feature>
<gene>
    <name evidence="2" type="ORF">SAMN06297251_12745</name>
</gene>
<organism evidence="2 3">
    <name type="scientific">Fulvimarina manganoxydans</name>
    <dbReference type="NCBI Taxonomy" id="937218"/>
    <lineage>
        <taxon>Bacteria</taxon>
        <taxon>Pseudomonadati</taxon>
        <taxon>Pseudomonadota</taxon>
        <taxon>Alphaproteobacteria</taxon>
        <taxon>Hyphomicrobiales</taxon>
        <taxon>Aurantimonadaceae</taxon>
        <taxon>Fulvimarina</taxon>
    </lineage>
</organism>
<dbReference type="Proteomes" id="UP000192656">
    <property type="component" value="Unassembled WGS sequence"/>
</dbReference>
<dbReference type="EMBL" id="FWXR01000027">
    <property type="protein sequence ID" value="SMD10183.1"/>
    <property type="molecule type" value="Genomic_DNA"/>
</dbReference>
<sequence length="106" mass="11113">MTKHSSAGIIPASVEVFAQIKLIARAGSRINIACAYGEYERFTRGRGGKPISAASFGAGLTAVARGAGGMRDDDVVTNLAWLENRHSLLTSKGAGPKGDRPKGDRQ</sequence>
<dbReference type="STRING" id="937218.SAMN06297251_12745"/>
<evidence type="ECO:0000313" key="3">
    <source>
        <dbReference type="Proteomes" id="UP000192656"/>
    </source>
</evidence>
<dbReference type="RefSeq" id="WP_084412441.1">
    <property type="nucleotide sequence ID" value="NZ_FWXR01000027.1"/>
</dbReference>
<dbReference type="AlphaFoldDB" id="A0A1W2EKH7"/>
<proteinExistence type="predicted"/>
<name>A0A1W2EKH7_9HYPH</name>
<keyword evidence="3" id="KW-1185">Reference proteome</keyword>
<feature type="compositionally biased region" description="Basic and acidic residues" evidence="1">
    <location>
        <begin position="97"/>
        <end position="106"/>
    </location>
</feature>
<evidence type="ECO:0000313" key="2">
    <source>
        <dbReference type="EMBL" id="SMD10183.1"/>
    </source>
</evidence>